<gene>
    <name evidence="2" type="ORF">DZC73_11035</name>
</gene>
<organism evidence="2 3">
    <name type="scientific">Piscinibacter terrae</name>
    <dbReference type="NCBI Taxonomy" id="2496871"/>
    <lineage>
        <taxon>Bacteria</taxon>
        <taxon>Pseudomonadati</taxon>
        <taxon>Pseudomonadota</taxon>
        <taxon>Betaproteobacteria</taxon>
        <taxon>Burkholderiales</taxon>
        <taxon>Sphaerotilaceae</taxon>
        <taxon>Piscinibacter</taxon>
    </lineage>
</organism>
<feature type="chain" id="PRO_5018262895" evidence="1">
    <location>
        <begin position="24"/>
        <end position="209"/>
    </location>
</feature>
<reference evidence="2 3" key="2">
    <citation type="submission" date="2018-12" db="EMBL/GenBank/DDBJ databases">
        <title>Rhizobacter gummiphilus sp. nov., a rubber-degrading bacterium isolated from the soil of a botanical garden in Japan.</title>
        <authorList>
            <person name="Shunsuke S.S."/>
        </authorList>
    </citation>
    <scope>NUCLEOTIDE SEQUENCE [LARGE SCALE GENOMIC DNA]</scope>
    <source>
        <strain evidence="2 3">S-16</strain>
    </source>
</reference>
<dbReference type="RefSeq" id="WP_124540260.1">
    <property type="nucleotide sequence ID" value="NZ_QUSW01000002.1"/>
</dbReference>
<proteinExistence type="predicted"/>
<evidence type="ECO:0000313" key="2">
    <source>
        <dbReference type="EMBL" id="RQP25350.1"/>
    </source>
</evidence>
<dbReference type="EMBL" id="QUSW01000002">
    <property type="protein sequence ID" value="RQP25350.1"/>
    <property type="molecule type" value="Genomic_DNA"/>
</dbReference>
<reference evidence="2 3" key="1">
    <citation type="submission" date="2018-08" db="EMBL/GenBank/DDBJ databases">
        <authorList>
            <person name="Khan S.A."/>
            <person name="Jeon C.O."/>
            <person name="Chun B.H."/>
            <person name="Jeong S.E."/>
        </authorList>
    </citation>
    <scope>NUCLEOTIDE SEQUENCE [LARGE SCALE GENOMIC DNA]</scope>
    <source>
        <strain evidence="2 3">S-16</strain>
    </source>
</reference>
<keyword evidence="3" id="KW-1185">Reference proteome</keyword>
<protein>
    <submittedName>
        <fullName evidence="2">Uncharacterized protein</fullName>
    </submittedName>
</protein>
<dbReference type="Proteomes" id="UP000267464">
    <property type="component" value="Unassembled WGS sequence"/>
</dbReference>
<evidence type="ECO:0000313" key="3">
    <source>
        <dbReference type="Proteomes" id="UP000267464"/>
    </source>
</evidence>
<dbReference type="OrthoDB" id="8903995at2"/>
<keyword evidence="1" id="KW-0732">Signal</keyword>
<dbReference type="AlphaFoldDB" id="A0A3N7HST1"/>
<comment type="caution">
    <text evidence="2">The sequence shown here is derived from an EMBL/GenBank/DDBJ whole genome shotgun (WGS) entry which is preliminary data.</text>
</comment>
<name>A0A3N7HST1_9BURK</name>
<evidence type="ECO:0000256" key="1">
    <source>
        <dbReference type="SAM" id="SignalP"/>
    </source>
</evidence>
<dbReference type="PROSITE" id="PS51257">
    <property type="entry name" value="PROKAR_LIPOPROTEIN"/>
    <property type="match status" value="1"/>
</dbReference>
<accession>A0A3N7HST1</accession>
<sequence>MKKYKTRLTSPRAMAALSGLALATGLASCGGGGGSPLGNPSTIENPPGGGGQKLSFIYYQKCINPIFLAKLTNPSGAVNTCSASGCHDTVTGTGGAFRLVPAATAVDLTNPANTPDVVRTSDMYKNYYSAHGEVVNGSPTNSKLLAKPLLIGSFFHGGGQIFSDANDPNVKLISYWISHPVPTGQDEFSSAANVMFTPPDAATGTCNTQ</sequence>
<feature type="signal peptide" evidence="1">
    <location>
        <begin position="1"/>
        <end position="23"/>
    </location>
</feature>